<dbReference type="SMART" id="SM00220">
    <property type="entry name" value="S_TKc"/>
    <property type="match status" value="1"/>
</dbReference>
<proteinExistence type="predicted"/>
<comment type="caution">
    <text evidence="2">The sequence shown here is derived from an EMBL/GenBank/DDBJ whole genome shotgun (WGS) entry which is preliminary data.</text>
</comment>
<dbReference type="Gene3D" id="1.10.510.10">
    <property type="entry name" value="Transferase(Phosphotransferase) domain 1"/>
    <property type="match status" value="1"/>
</dbReference>
<keyword evidence="3" id="KW-1185">Reference proteome</keyword>
<accession>A0ABN2W5B2</accession>
<dbReference type="InterPro" id="IPR011009">
    <property type="entry name" value="Kinase-like_dom_sf"/>
</dbReference>
<name>A0ABN2W5B2_9ACTN</name>
<reference evidence="2 3" key="1">
    <citation type="journal article" date="2019" name="Int. J. Syst. Evol. Microbiol.">
        <title>The Global Catalogue of Microorganisms (GCM) 10K type strain sequencing project: providing services to taxonomists for standard genome sequencing and annotation.</title>
        <authorList>
            <consortium name="The Broad Institute Genomics Platform"/>
            <consortium name="The Broad Institute Genome Sequencing Center for Infectious Disease"/>
            <person name="Wu L."/>
            <person name="Ma J."/>
        </authorList>
    </citation>
    <scope>NUCLEOTIDE SEQUENCE [LARGE SCALE GENOMIC DNA]</scope>
    <source>
        <strain evidence="2 3">JCM 15478</strain>
    </source>
</reference>
<gene>
    <name evidence="2" type="ORF">GCM10009801_41880</name>
</gene>
<dbReference type="PANTHER" id="PTHR24347">
    <property type="entry name" value="SERINE/THREONINE-PROTEIN KINASE"/>
    <property type="match status" value="1"/>
</dbReference>
<protein>
    <recommendedName>
        <fullName evidence="1">Protein kinase domain-containing protein</fullName>
    </recommendedName>
</protein>
<dbReference type="InterPro" id="IPR000719">
    <property type="entry name" value="Prot_kinase_dom"/>
</dbReference>
<dbReference type="EMBL" id="BAAAPE010000011">
    <property type="protein sequence ID" value="GAA2082271.1"/>
    <property type="molecule type" value="Genomic_DNA"/>
</dbReference>
<evidence type="ECO:0000259" key="1">
    <source>
        <dbReference type="PROSITE" id="PS50011"/>
    </source>
</evidence>
<dbReference type="PROSITE" id="PS50011">
    <property type="entry name" value="PROTEIN_KINASE_DOM"/>
    <property type="match status" value="1"/>
</dbReference>
<organism evidence="2 3">
    <name type="scientific">Streptomyces albiaxialis</name>
    <dbReference type="NCBI Taxonomy" id="329523"/>
    <lineage>
        <taxon>Bacteria</taxon>
        <taxon>Bacillati</taxon>
        <taxon>Actinomycetota</taxon>
        <taxon>Actinomycetes</taxon>
        <taxon>Kitasatosporales</taxon>
        <taxon>Streptomycetaceae</taxon>
        <taxon>Streptomyces</taxon>
    </lineage>
</organism>
<dbReference type="SUPFAM" id="SSF56112">
    <property type="entry name" value="Protein kinase-like (PK-like)"/>
    <property type="match status" value="1"/>
</dbReference>
<evidence type="ECO:0000313" key="3">
    <source>
        <dbReference type="Proteomes" id="UP001500016"/>
    </source>
</evidence>
<feature type="domain" description="Protein kinase" evidence="1">
    <location>
        <begin position="19"/>
        <end position="385"/>
    </location>
</feature>
<dbReference type="Proteomes" id="UP001500016">
    <property type="component" value="Unassembled WGS sequence"/>
</dbReference>
<sequence>MNGMLKAGQILEAESLGKVTVEELFGSGGQGEVYRVSTERGDRAVKWYYPQLADGRQRQILDGLIDRGWADDRFLWPKAIVVDPRNPQAGFGYLMDIRPDRFQDLPALFRRLPSVSAVTPRALVTAALHTVEAYFTLHSKGIAYRDINWGNIFFDPSTGDVLVCDNDNAVVDGEFAAVAGTMNFMAPELVRGDGGAQPGTQTDLHSLAVLLFMLLMNDHPLHGARLLRIHSLDEHAMRRLYGTDPLFVFDPSDTSNRPDPAEQQTVLTLWNLLPANLRALFTTAFTKGLAHPGDRVRETQWQSALSEVLDGITCCTGCGQQIMTSSDGSALDCWACARQLRLPPRMEIAISRGASRPRRRSIRLDPQARVYAHHLEGDTERHDFSKIVGEVTEHPTKPGRFGLTNRSGNVWTVRRDDGSVQDVAPGRTVALRPGLLVEFGGGAEAEVRP</sequence>
<dbReference type="Pfam" id="PF00069">
    <property type="entry name" value="Pkinase"/>
    <property type="match status" value="1"/>
</dbReference>
<evidence type="ECO:0000313" key="2">
    <source>
        <dbReference type="EMBL" id="GAA2082271.1"/>
    </source>
</evidence>